<accession>A0AC55DGQ4</accession>
<reference evidence="2" key="1">
    <citation type="submission" date="2025-08" db="UniProtKB">
        <authorList>
            <consortium name="RefSeq"/>
        </authorList>
    </citation>
    <scope>IDENTIFICATION</scope>
</reference>
<dbReference type="RefSeq" id="XP_045150924.1">
    <property type="nucleotide sequence ID" value="XM_045294989.1"/>
</dbReference>
<keyword evidence="1" id="KW-1185">Reference proteome</keyword>
<evidence type="ECO:0000313" key="2">
    <source>
        <dbReference type="RefSeq" id="XP_045150924.1"/>
    </source>
</evidence>
<protein>
    <submittedName>
        <fullName evidence="2">Solute carrier family 22 member 14</fullName>
    </submittedName>
</protein>
<evidence type="ECO:0000313" key="1">
    <source>
        <dbReference type="Proteomes" id="UP000694863"/>
    </source>
</evidence>
<organism evidence="1 2">
    <name type="scientific">Echinops telfairi</name>
    <name type="common">Lesser hedgehog tenrec</name>
    <dbReference type="NCBI Taxonomy" id="9371"/>
    <lineage>
        <taxon>Eukaryota</taxon>
        <taxon>Metazoa</taxon>
        <taxon>Chordata</taxon>
        <taxon>Craniata</taxon>
        <taxon>Vertebrata</taxon>
        <taxon>Euteleostomi</taxon>
        <taxon>Mammalia</taxon>
        <taxon>Eutheria</taxon>
        <taxon>Afrotheria</taxon>
        <taxon>Tenrecidae</taxon>
        <taxon>Tenrecinae</taxon>
        <taxon>Echinops</taxon>
    </lineage>
</organism>
<name>A0AC55DGQ4_ECHTE</name>
<dbReference type="Proteomes" id="UP000694863">
    <property type="component" value="Unplaced"/>
</dbReference>
<sequence length="588" mass="65204">MDGTYVKDKFVGILHAVGGFGNFQRRLVALTFIPNMMSAFFMVADTFVFAAQKAYCNTSWILTVGPNLSEAEQLNLTLPREPNGSFLTCLQYSPVDWDLDSITQFGLNHTEICYNGWIYPESKKRLVTEEFDLVCGQEPPRVLVLAVYMAGLLLGSITFGLLCDRLGRYCTSLLSLLGLLVFGFGTAFVNSLNVYLFFRFGACQAVAGYTISSLSLITEWLVSEHRVRVVILSHCCFAVGLLFLSALAYSLPHWRLLFLVGGVPAFSFIPYIWILPESPRWLLLRGKVEEAKQVLSYAASLNKQIIPFSMLRKLQLPNKQVTKTSVLDLCSNRYICQVILVMSIIWFTISYSYLTLNLKVGDFGLNPYARLIVSSLLEVPVRLCCILLLELIGRKWTLAITLLFGSLMCLLSLLISQELKFMVLSIILLGEVSLANSVTLVFNYTAELLPTTLRATGLGVLSLPLMIGAVLALMALLVRQRLALLPILLSFSLASLAMYLCCLLPELQDGLFSDKEHVPELLSLQKDINLESCVDPANVLTEDSSSEDVSEEAAKNAILNARPLKVRPEAFSTLPKQPIDKAGNAPNN</sequence>
<proteinExistence type="predicted"/>
<gene>
    <name evidence="2" type="primary">SLC22A14</name>
</gene>